<proteinExistence type="predicted"/>
<sequence>MPALVTVLACETRAAVGTGPPVITAGSPASPATRPSAAVSLDRTVVGPFVTAALLGARDGERLAAKVSAPARNGSSRSSRRPWPPSCSPTR</sequence>
<protein>
    <submittedName>
        <fullName evidence="2">Uncharacterized protein</fullName>
    </submittedName>
</protein>
<feature type="region of interest" description="Disordered" evidence="1">
    <location>
        <begin position="66"/>
        <end position="91"/>
    </location>
</feature>
<dbReference type="Proteomes" id="UP001589753">
    <property type="component" value="Unassembled WGS sequence"/>
</dbReference>
<accession>A0ABV5L3H5</accession>
<dbReference type="RefSeq" id="WP_380953936.1">
    <property type="nucleotide sequence ID" value="NZ_JBHMDI010000001.1"/>
</dbReference>
<evidence type="ECO:0000313" key="3">
    <source>
        <dbReference type="Proteomes" id="UP001589753"/>
    </source>
</evidence>
<gene>
    <name evidence="2" type="ORF">ACFFUA_00300</name>
</gene>
<feature type="compositionally biased region" description="Low complexity" evidence="1">
    <location>
        <begin position="68"/>
        <end position="77"/>
    </location>
</feature>
<evidence type="ECO:0000256" key="1">
    <source>
        <dbReference type="SAM" id="MobiDB-lite"/>
    </source>
</evidence>
<organism evidence="2 3">
    <name type="scientific">Streptomyces heliomycini</name>
    <dbReference type="NCBI Taxonomy" id="284032"/>
    <lineage>
        <taxon>Bacteria</taxon>
        <taxon>Bacillati</taxon>
        <taxon>Actinomycetota</taxon>
        <taxon>Actinomycetes</taxon>
        <taxon>Kitasatosporales</taxon>
        <taxon>Streptomycetaceae</taxon>
        <taxon>Streptomyces</taxon>
    </lineage>
</organism>
<feature type="compositionally biased region" description="Pro residues" evidence="1">
    <location>
        <begin position="82"/>
        <end position="91"/>
    </location>
</feature>
<comment type="caution">
    <text evidence="2">The sequence shown here is derived from an EMBL/GenBank/DDBJ whole genome shotgun (WGS) entry which is preliminary data.</text>
</comment>
<name>A0ABV5L3H5_9ACTN</name>
<dbReference type="EMBL" id="JBHMDI010000001">
    <property type="protein sequence ID" value="MFB9345917.1"/>
    <property type="molecule type" value="Genomic_DNA"/>
</dbReference>
<reference evidence="2 3" key="1">
    <citation type="submission" date="2024-09" db="EMBL/GenBank/DDBJ databases">
        <authorList>
            <person name="Sun Q."/>
            <person name="Mori K."/>
        </authorList>
    </citation>
    <scope>NUCLEOTIDE SEQUENCE [LARGE SCALE GENOMIC DNA]</scope>
    <source>
        <strain evidence="2 3">JCM 9767</strain>
    </source>
</reference>
<evidence type="ECO:0000313" key="2">
    <source>
        <dbReference type="EMBL" id="MFB9345917.1"/>
    </source>
</evidence>
<keyword evidence="3" id="KW-1185">Reference proteome</keyword>